<evidence type="ECO:0000313" key="1">
    <source>
        <dbReference type="EMBL" id="VAW09514.1"/>
    </source>
</evidence>
<reference evidence="1" key="1">
    <citation type="submission" date="2018-06" db="EMBL/GenBank/DDBJ databases">
        <authorList>
            <person name="Zhirakovskaya E."/>
        </authorList>
    </citation>
    <scope>NUCLEOTIDE SEQUENCE</scope>
</reference>
<organism evidence="1">
    <name type="scientific">hydrothermal vent metagenome</name>
    <dbReference type="NCBI Taxonomy" id="652676"/>
    <lineage>
        <taxon>unclassified sequences</taxon>
        <taxon>metagenomes</taxon>
        <taxon>ecological metagenomes</taxon>
    </lineage>
</organism>
<proteinExistence type="predicted"/>
<dbReference type="AlphaFoldDB" id="A0A3B0TLI2"/>
<protein>
    <submittedName>
        <fullName evidence="1">Uncharacterized protein</fullName>
    </submittedName>
</protein>
<sequence>MRAKIVSVVLGTVVALAVWGVIGVPDPARAGGELVGCTEFDMPYGAAYQIEVDLDTGLMRLAWSEIGADQKVDSLAPHNEGPEREAVIDFRSKDCLSDAAVRNAIDIGLSAADQQIENDCAFMKEFLASDDTTVRGIDVNRAAGETFVRDECNKGSRRDAVLGRIP</sequence>
<dbReference type="EMBL" id="UOEK01000595">
    <property type="protein sequence ID" value="VAW09514.1"/>
    <property type="molecule type" value="Genomic_DNA"/>
</dbReference>
<name>A0A3B0TLI2_9ZZZZ</name>
<accession>A0A3B0TLI2</accession>
<gene>
    <name evidence="1" type="ORF">MNBD_ACTINO02-2103</name>
</gene>